<dbReference type="STRING" id="290338.CKO_03656"/>
<keyword evidence="2" id="KW-1185">Reference proteome</keyword>
<protein>
    <submittedName>
        <fullName evidence="1">Uncharacterized protein</fullName>
    </submittedName>
</protein>
<accession>A8AMM2</accession>
<dbReference type="AlphaFoldDB" id="A8AMM2"/>
<dbReference type="HOGENOM" id="CLU_3287049_0_0_6"/>
<name>A8AMM2_CITK8</name>
<dbReference type="KEGG" id="cko:CKO_03656"/>
<organism evidence="1 2">
    <name type="scientific">Citrobacter koseri (strain ATCC BAA-895 / CDC 4225-83 / SGSC4696)</name>
    <dbReference type="NCBI Taxonomy" id="290338"/>
    <lineage>
        <taxon>Bacteria</taxon>
        <taxon>Pseudomonadati</taxon>
        <taxon>Pseudomonadota</taxon>
        <taxon>Gammaproteobacteria</taxon>
        <taxon>Enterobacterales</taxon>
        <taxon>Enterobacteriaceae</taxon>
        <taxon>Citrobacter</taxon>
    </lineage>
</organism>
<dbReference type="Proteomes" id="UP000008148">
    <property type="component" value="Chromosome"/>
</dbReference>
<dbReference type="EMBL" id="CP000822">
    <property type="protein sequence ID" value="ABV14735.1"/>
    <property type="molecule type" value="Genomic_DNA"/>
</dbReference>
<gene>
    <name evidence="1" type="ordered locus">CKO_03656</name>
</gene>
<sequence length="40" mass="4499">MPDGAALIRPVHTVGRIRRFSPPSGLIQRKILAFFLPELK</sequence>
<evidence type="ECO:0000313" key="2">
    <source>
        <dbReference type="Proteomes" id="UP000008148"/>
    </source>
</evidence>
<reference evidence="1 2" key="1">
    <citation type="submission" date="2007-08" db="EMBL/GenBank/DDBJ databases">
        <authorList>
            <consortium name="The Citrobacter koseri Genome Sequencing Project"/>
            <person name="McClelland M."/>
            <person name="Sanderson E.K."/>
            <person name="Porwollik S."/>
            <person name="Spieth J."/>
            <person name="Clifton W.S."/>
            <person name="Latreille P."/>
            <person name="Courtney L."/>
            <person name="Wang C."/>
            <person name="Pepin K."/>
            <person name="Bhonagiri V."/>
            <person name="Nash W."/>
            <person name="Johnson M."/>
            <person name="Thiruvilangam P."/>
            <person name="Wilson R."/>
        </authorList>
    </citation>
    <scope>NUCLEOTIDE SEQUENCE [LARGE SCALE GENOMIC DNA]</scope>
    <source>
        <strain evidence="2">ATCC BAA-895 / CDC 4225-83 / SGSC4696</strain>
    </source>
</reference>
<evidence type="ECO:0000313" key="1">
    <source>
        <dbReference type="EMBL" id="ABV14735.1"/>
    </source>
</evidence>
<proteinExistence type="predicted"/>